<organism evidence="2 3">
    <name type="scientific">Riccia fluitans</name>
    <dbReference type="NCBI Taxonomy" id="41844"/>
    <lineage>
        <taxon>Eukaryota</taxon>
        <taxon>Viridiplantae</taxon>
        <taxon>Streptophyta</taxon>
        <taxon>Embryophyta</taxon>
        <taxon>Marchantiophyta</taxon>
        <taxon>Marchantiopsida</taxon>
        <taxon>Marchantiidae</taxon>
        <taxon>Marchantiales</taxon>
        <taxon>Ricciaceae</taxon>
        <taxon>Riccia</taxon>
    </lineage>
</organism>
<feature type="region of interest" description="Disordered" evidence="1">
    <location>
        <begin position="51"/>
        <end position="92"/>
    </location>
</feature>
<proteinExistence type="predicted"/>
<feature type="compositionally biased region" description="Polar residues" evidence="1">
    <location>
        <begin position="69"/>
        <end position="80"/>
    </location>
</feature>
<accession>A0ABD1YSP7</accession>
<name>A0ABD1YSP7_9MARC</name>
<evidence type="ECO:0000256" key="1">
    <source>
        <dbReference type="SAM" id="MobiDB-lite"/>
    </source>
</evidence>
<evidence type="ECO:0000313" key="3">
    <source>
        <dbReference type="Proteomes" id="UP001605036"/>
    </source>
</evidence>
<evidence type="ECO:0000313" key="2">
    <source>
        <dbReference type="EMBL" id="KAL2633703.1"/>
    </source>
</evidence>
<protein>
    <submittedName>
        <fullName evidence="2">Uncharacterized protein</fullName>
    </submittedName>
</protein>
<keyword evidence="3" id="KW-1185">Reference proteome</keyword>
<dbReference type="Proteomes" id="UP001605036">
    <property type="component" value="Unassembled WGS sequence"/>
</dbReference>
<comment type="caution">
    <text evidence="2">The sequence shown here is derived from an EMBL/GenBank/DDBJ whole genome shotgun (WGS) entry which is preliminary data.</text>
</comment>
<gene>
    <name evidence="2" type="ORF">R1flu_005182</name>
</gene>
<sequence length="107" mass="12202">MKIIQESSKLGREINYVANYGGRKEGMENASTYLNLIEEELEKERTSYRFNRRRMNEEGDDGSSGDEFSCSTNIGSNTEGAHTENRNSEQCANLEQLQHELENLGFT</sequence>
<dbReference type="EMBL" id="JBHFFA010000003">
    <property type="protein sequence ID" value="KAL2633703.1"/>
    <property type="molecule type" value="Genomic_DNA"/>
</dbReference>
<reference evidence="2 3" key="1">
    <citation type="submission" date="2024-09" db="EMBL/GenBank/DDBJ databases">
        <title>Chromosome-scale assembly of Riccia fluitans.</title>
        <authorList>
            <person name="Paukszto L."/>
            <person name="Sawicki J."/>
            <person name="Karawczyk K."/>
            <person name="Piernik-Szablinska J."/>
            <person name="Szczecinska M."/>
            <person name="Mazdziarz M."/>
        </authorList>
    </citation>
    <scope>NUCLEOTIDE SEQUENCE [LARGE SCALE GENOMIC DNA]</scope>
    <source>
        <strain evidence="2">Rf_01</strain>
        <tissue evidence="2">Aerial parts of the thallus</tissue>
    </source>
</reference>
<dbReference type="AlphaFoldDB" id="A0ABD1YSP7"/>